<dbReference type="RefSeq" id="WP_033474305.1">
    <property type="nucleotide sequence ID" value="NZ_JGWH01000055.1"/>
</dbReference>
<protein>
    <submittedName>
        <fullName evidence="2">PF13264 domain protein</fullName>
    </submittedName>
</protein>
<evidence type="ECO:0000313" key="2">
    <source>
        <dbReference type="EMBL" id="KCV36464.1"/>
    </source>
</evidence>
<dbReference type="Pfam" id="PF13264">
    <property type="entry name" value="DUF4055"/>
    <property type="match status" value="1"/>
</dbReference>
<comment type="caution">
    <text evidence="2">The sequence shown here is derived from an EMBL/GenBank/DDBJ whole genome shotgun (WGS) entry which is preliminary data.</text>
</comment>
<organism evidence="2 3">
    <name type="scientific">Bordetella bronchiseptica 00-P-2796</name>
    <dbReference type="NCBI Taxonomy" id="1331199"/>
    <lineage>
        <taxon>Bacteria</taxon>
        <taxon>Pseudomonadati</taxon>
        <taxon>Pseudomonadota</taxon>
        <taxon>Betaproteobacteria</taxon>
        <taxon>Burkholderiales</taxon>
        <taxon>Alcaligenaceae</taxon>
        <taxon>Bordetella</taxon>
    </lineage>
</organism>
<accession>A0ABR4RIL6</accession>
<name>A0ABR4RIL6_BORBO</name>
<dbReference type="EMBL" id="JGWH01000055">
    <property type="protein sequence ID" value="KCV36464.1"/>
    <property type="molecule type" value="Genomic_DNA"/>
</dbReference>
<gene>
    <name evidence="2" type="ORF">L490_3337</name>
</gene>
<sequence>MPVDSKHPLWTASQPRWERCRTALQGQDAVHAAGTKYLPKLAGQEQEEYDAYKGRALFYGATARTEEALIGMVFRKEPTVTLPAALQPMIEDADLAGTPVDTFIENVVKEVIDVTRVGVLVDYPVASGEFMTVGQAQAVGLRPYLATYKAEAIINWRTARVSGVNQLVLVVLAETYTEQKDEFTAEEKTQYRVLDLADGAYRVRIYRTDLNTPAFEYTPMMNGKRLPYIPFVLIGRNGEAIDPQKPVLLDLVDVNMSHYRGTADYEHALHFTALPTAVVTGHELQAGQSLKIGSSEA</sequence>
<proteinExistence type="predicted"/>
<keyword evidence="3" id="KW-1185">Reference proteome</keyword>
<dbReference type="Proteomes" id="UP000025756">
    <property type="component" value="Unassembled WGS sequence"/>
</dbReference>
<dbReference type="InterPro" id="IPR025129">
    <property type="entry name" value="DUF4055"/>
</dbReference>
<feature type="domain" description="DUF4055" evidence="1">
    <location>
        <begin position="248"/>
        <end position="297"/>
    </location>
</feature>
<evidence type="ECO:0000259" key="1">
    <source>
        <dbReference type="Pfam" id="PF13264"/>
    </source>
</evidence>
<feature type="non-terminal residue" evidence="2">
    <location>
        <position position="297"/>
    </location>
</feature>
<evidence type="ECO:0000313" key="3">
    <source>
        <dbReference type="Proteomes" id="UP000025756"/>
    </source>
</evidence>
<reference evidence="2 3" key="1">
    <citation type="submission" date="2014-03" db="EMBL/GenBank/DDBJ databases">
        <title>Genome sequence of Bordetella bronchiseptica.</title>
        <authorList>
            <person name="Harvill E."/>
            <person name="Goodfield L.L."/>
            <person name="Ivanov Y.V."/>
            <person name="Meyer J.A."/>
            <person name="Muse S.J."/>
            <person name="Jacobs N."/>
            <person name="Bendor L."/>
            <person name="Smallridge W.E."/>
            <person name="Brinkac L.M."/>
            <person name="Sanka R."/>
            <person name="Kim M."/>
            <person name="Losada L."/>
        </authorList>
    </citation>
    <scope>NUCLEOTIDE SEQUENCE [LARGE SCALE GENOMIC DNA]</scope>
    <source>
        <strain evidence="2 3">00-P-2796</strain>
    </source>
</reference>